<comment type="caution">
    <text evidence="2">The sequence shown here is derived from an EMBL/GenBank/DDBJ whole genome shotgun (WGS) entry which is preliminary data.</text>
</comment>
<dbReference type="RefSeq" id="WP_203754630.1">
    <property type="nucleotide sequence ID" value="NZ_BONK01000008.1"/>
</dbReference>
<keyword evidence="3" id="KW-1185">Reference proteome</keyword>
<dbReference type="Proteomes" id="UP000632740">
    <property type="component" value="Unassembled WGS sequence"/>
</dbReference>
<reference evidence="2" key="1">
    <citation type="submission" date="2021-01" db="EMBL/GenBank/DDBJ databases">
        <title>Whole genome shotgun sequence of Cellulomonas chitinilytica NBRC 110799.</title>
        <authorList>
            <person name="Komaki H."/>
            <person name="Tamura T."/>
        </authorList>
    </citation>
    <scope>NUCLEOTIDE SEQUENCE</scope>
    <source>
        <strain evidence="2">NBRC 110799</strain>
    </source>
</reference>
<name>A0A919P1V2_9CELL</name>
<dbReference type="EMBL" id="BONK01000008">
    <property type="protein sequence ID" value="GIG21747.1"/>
    <property type="molecule type" value="Genomic_DNA"/>
</dbReference>
<gene>
    <name evidence="2" type="ORF">Cch01nite_24710</name>
</gene>
<feature type="compositionally biased region" description="Basic and acidic residues" evidence="1">
    <location>
        <begin position="193"/>
        <end position="209"/>
    </location>
</feature>
<proteinExistence type="predicted"/>
<evidence type="ECO:0000256" key="1">
    <source>
        <dbReference type="SAM" id="MobiDB-lite"/>
    </source>
</evidence>
<dbReference type="AlphaFoldDB" id="A0A919P1V2"/>
<evidence type="ECO:0000313" key="3">
    <source>
        <dbReference type="Proteomes" id="UP000632740"/>
    </source>
</evidence>
<organism evidence="2 3">
    <name type="scientific">Cellulomonas chitinilytica</name>
    <dbReference type="NCBI Taxonomy" id="398759"/>
    <lineage>
        <taxon>Bacteria</taxon>
        <taxon>Bacillati</taxon>
        <taxon>Actinomycetota</taxon>
        <taxon>Actinomycetes</taxon>
        <taxon>Micrococcales</taxon>
        <taxon>Cellulomonadaceae</taxon>
        <taxon>Cellulomonas</taxon>
    </lineage>
</organism>
<sequence>MDLAPGYTIEDSLADALLHAGDVAHSIAVDNHALRGSNGFTFGAERYHRARQLARGPLEDHGFDLIQNGAGLMGRRGNLTLAFATARGRVSDGPVTFDTESSQVRRDASVVNSIAFQDGLDLGLKLPRVFHYVWCGTPTQGLTGVFTGCLVKLTGGRAEWAEVRVVYDAEPVGLGDDQDIVETTYASQPEPELDVKPRRTATERSEDGK</sequence>
<evidence type="ECO:0000313" key="2">
    <source>
        <dbReference type="EMBL" id="GIG21747.1"/>
    </source>
</evidence>
<feature type="region of interest" description="Disordered" evidence="1">
    <location>
        <begin position="178"/>
        <end position="209"/>
    </location>
</feature>
<accession>A0A919P1V2</accession>
<protein>
    <submittedName>
        <fullName evidence="2">Uncharacterized protein</fullName>
    </submittedName>
</protein>